<dbReference type="RefSeq" id="WP_141634769.1">
    <property type="nucleotide sequence ID" value="NZ_VIGB01000003.1"/>
</dbReference>
<evidence type="ECO:0000256" key="1">
    <source>
        <dbReference type="ARBA" id="ARBA00023125"/>
    </source>
</evidence>
<organism evidence="3 4">
    <name type="scientific">Kitasatospora acidiphila</name>
    <dbReference type="NCBI Taxonomy" id="2567942"/>
    <lineage>
        <taxon>Bacteria</taxon>
        <taxon>Bacillati</taxon>
        <taxon>Actinomycetota</taxon>
        <taxon>Actinomycetes</taxon>
        <taxon>Kitasatosporales</taxon>
        <taxon>Streptomycetaceae</taxon>
        <taxon>Kitasatospora</taxon>
    </lineage>
</organism>
<accession>A0A540W5C2</accession>
<evidence type="ECO:0000259" key="2">
    <source>
        <dbReference type="PROSITE" id="PS50937"/>
    </source>
</evidence>
<dbReference type="GO" id="GO:0003700">
    <property type="term" value="F:DNA-binding transcription factor activity"/>
    <property type="evidence" value="ECO:0007669"/>
    <property type="project" value="InterPro"/>
</dbReference>
<protein>
    <submittedName>
        <fullName evidence="3">MerR family transcriptional regulator</fullName>
    </submittedName>
</protein>
<dbReference type="CDD" id="cd00592">
    <property type="entry name" value="HTH_MerR-like"/>
    <property type="match status" value="1"/>
</dbReference>
<dbReference type="InterPro" id="IPR000551">
    <property type="entry name" value="MerR-type_HTH_dom"/>
</dbReference>
<dbReference type="SUPFAM" id="SSF46955">
    <property type="entry name" value="Putative DNA-binding domain"/>
    <property type="match status" value="1"/>
</dbReference>
<dbReference type="PRINTS" id="PR00040">
    <property type="entry name" value="HTHMERR"/>
</dbReference>
<dbReference type="Pfam" id="PF13411">
    <property type="entry name" value="MerR_1"/>
    <property type="match status" value="1"/>
</dbReference>
<dbReference type="PANTHER" id="PTHR30204:SF93">
    <property type="entry name" value="HTH MERR-TYPE DOMAIN-CONTAINING PROTEIN"/>
    <property type="match status" value="1"/>
</dbReference>
<evidence type="ECO:0000313" key="4">
    <source>
        <dbReference type="Proteomes" id="UP000319103"/>
    </source>
</evidence>
<feature type="domain" description="HTH merR-type" evidence="2">
    <location>
        <begin position="1"/>
        <end position="70"/>
    </location>
</feature>
<dbReference type="PROSITE" id="PS50937">
    <property type="entry name" value="HTH_MERR_2"/>
    <property type="match status" value="1"/>
</dbReference>
<sequence>MLTIKRLAEYVGVTVRAVRHYHQSGLLAEPERDASGYRRYDAQAVIDLIRVKTLAEAGVPLTRVQELMAADPEQFAAAVTEIDKALAQQIRELKERRRRVAQLTAGERLFLPPEIADYLAELRALGVSDRGLAMERDGWIMLAANYPEKALEWIALKRADLTDPDYRQSYLAYDQAYDWDPADPRVEQLADAMAARFVQQVQDAGADLAELSARQVLSADEQSLLSAHVNDYSPAWIRLNELIAHRVQAASKDHR</sequence>
<dbReference type="GO" id="GO:0003677">
    <property type="term" value="F:DNA binding"/>
    <property type="evidence" value="ECO:0007669"/>
    <property type="project" value="UniProtKB-KW"/>
</dbReference>
<dbReference type="EMBL" id="VIGB01000003">
    <property type="protein sequence ID" value="TQF04183.1"/>
    <property type="molecule type" value="Genomic_DNA"/>
</dbReference>
<evidence type="ECO:0000313" key="3">
    <source>
        <dbReference type="EMBL" id="TQF04183.1"/>
    </source>
</evidence>
<reference evidence="3 4" key="1">
    <citation type="submission" date="2019-06" db="EMBL/GenBank/DDBJ databases">
        <title>Description of Kitasatospora acidophila sp. nov. isolated from pine grove soil, and reclassification of Streptomyces novaecaesareae to Kitasatospora novaeceasareae comb. nov.</title>
        <authorList>
            <person name="Kim M.J."/>
        </authorList>
    </citation>
    <scope>NUCLEOTIDE SEQUENCE [LARGE SCALE GENOMIC DNA]</scope>
    <source>
        <strain evidence="3 4">MMS16-CNU292</strain>
    </source>
</reference>
<keyword evidence="1" id="KW-0238">DNA-binding</keyword>
<dbReference type="OrthoDB" id="4569196at2"/>
<comment type="caution">
    <text evidence="3">The sequence shown here is derived from an EMBL/GenBank/DDBJ whole genome shotgun (WGS) entry which is preliminary data.</text>
</comment>
<name>A0A540W5C2_9ACTN</name>
<dbReference type="Gene3D" id="1.10.1660.10">
    <property type="match status" value="1"/>
</dbReference>
<dbReference type="SMART" id="SM00422">
    <property type="entry name" value="HTH_MERR"/>
    <property type="match status" value="1"/>
</dbReference>
<proteinExistence type="predicted"/>
<keyword evidence="4" id="KW-1185">Reference proteome</keyword>
<dbReference type="InterPro" id="IPR009061">
    <property type="entry name" value="DNA-bd_dom_put_sf"/>
</dbReference>
<dbReference type="InterPro" id="IPR047057">
    <property type="entry name" value="MerR_fam"/>
</dbReference>
<gene>
    <name evidence="3" type="ORF">E6W39_20550</name>
</gene>
<dbReference type="AlphaFoldDB" id="A0A540W5C2"/>
<dbReference type="Proteomes" id="UP000319103">
    <property type="component" value="Unassembled WGS sequence"/>
</dbReference>
<dbReference type="PANTHER" id="PTHR30204">
    <property type="entry name" value="REDOX-CYCLING DRUG-SENSING TRANSCRIPTIONAL ACTIVATOR SOXR"/>
    <property type="match status" value="1"/>
</dbReference>